<keyword evidence="12" id="KW-1185">Reference proteome</keyword>
<keyword evidence="5" id="KW-0645">Protease</keyword>
<dbReference type="InterPro" id="IPR009003">
    <property type="entry name" value="Peptidase_S1_PA"/>
</dbReference>
<dbReference type="InterPro" id="IPR001254">
    <property type="entry name" value="Trypsin_dom"/>
</dbReference>
<name>A0ABQ8J1P3_DERPT</name>
<keyword evidence="7" id="KW-0812">Transmembrane</keyword>
<evidence type="ECO:0000259" key="8">
    <source>
        <dbReference type="PROSITE" id="PS50038"/>
    </source>
</evidence>
<dbReference type="PROSITE" id="PS50068">
    <property type="entry name" value="LDLRA_2"/>
    <property type="match status" value="2"/>
</dbReference>
<dbReference type="CDD" id="cd00112">
    <property type="entry name" value="LDLa"/>
    <property type="match status" value="2"/>
</dbReference>
<dbReference type="InterPro" id="IPR001314">
    <property type="entry name" value="Peptidase_S1A"/>
</dbReference>
<accession>A0ABQ8J1P3</accession>
<keyword evidence="5" id="KW-0378">Hydrolase</keyword>
<keyword evidence="2 3" id="KW-1015">Disulfide bond</keyword>
<dbReference type="PROSITE" id="PS50240">
    <property type="entry name" value="TRYPSIN_DOM"/>
    <property type="match status" value="1"/>
</dbReference>
<dbReference type="PROSITE" id="PS00135">
    <property type="entry name" value="TRYPSIN_SER"/>
    <property type="match status" value="1"/>
</dbReference>
<feature type="disulfide bond" evidence="3">
    <location>
        <begin position="353"/>
        <end position="368"/>
    </location>
</feature>
<evidence type="ECO:0000256" key="6">
    <source>
        <dbReference type="SAM" id="MobiDB-lite"/>
    </source>
</evidence>
<dbReference type="SMART" id="SM00192">
    <property type="entry name" value="LDLa"/>
    <property type="match status" value="2"/>
</dbReference>
<evidence type="ECO:0000256" key="2">
    <source>
        <dbReference type="ARBA" id="ARBA00023157"/>
    </source>
</evidence>
<dbReference type="SUPFAM" id="SSF63501">
    <property type="entry name" value="Frizzled cysteine-rich domain"/>
    <property type="match status" value="1"/>
</dbReference>
<dbReference type="InterPro" id="IPR033116">
    <property type="entry name" value="TRYPSIN_SER"/>
</dbReference>
<dbReference type="InterPro" id="IPR020067">
    <property type="entry name" value="Frizzled_dom"/>
</dbReference>
<dbReference type="Pfam" id="PF00089">
    <property type="entry name" value="Trypsin"/>
    <property type="match status" value="1"/>
</dbReference>
<dbReference type="SMART" id="SM00020">
    <property type="entry name" value="Tryp_SPc"/>
    <property type="match status" value="1"/>
</dbReference>
<dbReference type="Pfam" id="PF01392">
    <property type="entry name" value="Fz"/>
    <property type="match status" value="1"/>
</dbReference>
<dbReference type="CDD" id="cd07066">
    <property type="entry name" value="CRD_FZ"/>
    <property type="match status" value="1"/>
</dbReference>
<dbReference type="Pfam" id="PF00057">
    <property type="entry name" value="Ldl_recept_a"/>
    <property type="match status" value="2"/>
</dbReference>
<comment type="caution">
    <text evidence="11">The sequence shown here is derived from an EMBL/GenBank/DDBJ whole genome shotgun (WGS) entry which is preliminary data.</text>
</comment>
<dbReference type="SUPFAM" id="SSF50494">
    <property type="entry name" value="Trypsin-like serine proteases"/>
    <property type="match status" value="1"/>
</dbReference>
<feature type="domain" description="SRCR" evidence="10">
    <location>
        <begin position="400"/>
        <end position="526"/>
    </location>
</feature>
<keyword evidence="5" id="KW-0720">Serine protease</keyword>
<evidence type="ECO:0000259" key="10">
    <source>
        <dbReference type="PROSITE" id="PS50287"/>
    </source>
</evidence>
<dbReference type="Pfam" id="PF15494">
    <property type="entry name" value="SRCR_2"/>
    <property type="match status" value="1"/>
</dbReference>
<dbReference type="PROSITE" id="PS00134">
    <property type="entry name" value="TRYPSIN_HIS"/>
    <property type="match status" value="1"/>
</dbReference>
<evidence type="ECO:0000259" key="9">
    <source>
        <dbReference type="PROSITE" id="PS50240"/>
    </source>
</evidence>
<feature type="compositionally biased region" description="Basic and acidic residues" evidence="6">
    <location>
        <begin position="454"/>
        <end position="464"/>
    </location>
</feature>
<feature type="compositionally biased region" description="Basic residues" evidence="6">
    <location>
        <begin position="466"/>
        <end position="475"/>
    </location>
</feature>
<dbReference type="Gene3D" id="4.10.400.10">
    <property type="entry name" value="Low-density Lipoprotein Receptor"/>
    <property type="match status" value="2"/>
</dbReference>
<dbReference type="InterPro" id="IPR043504">
    <property type="entry name" value="Peptidase_S1_PA_chymotrypsin"/>
</dbReference>
<keyword evidence="7" id="KW-1133">Transmembrane helix</keyword>
<feature type="region of interest" description="Disordered" evidence="6">
    <location>
        <begin position="1"/>
        <end position="64"/>
    </location>
</feature>
<feature type="transmembrane region" description="Helical" evidence="7">
    <location>
        <begin position="149"/>
        <end position="172"/>
    </location>
</feature>
<feature type="disulfide bond" evidence="3">
    <location>
        <begin position="341"/>
        <end position="359"/>
    </location>
</feature>
<dbReference type="Gene3D" id="1.10.2000.10">
    <property type="entry name" value="Frizzled cysteine-rich domain"/>
    <property type="match status" value="1"/>
</dbReference>
<feature type="disulfide bond" evidence="3">
    <location>
        <begin position="334"/>
        <end position="346"/>
    </location>
</feature>
<dbReference type="PROSITE" id="PS50287">
    <property type="entry name" value="SRCR_2"/>
    <property type="match status" value="1"/>
</dbReference>
<dbReference type="PROSITE" id="PS50038">
    <property type="entry name" value="FZ"/>
    <property type="match status" value="1"/>
</dbReference>
<feature type="disulfide bond" evidence="3">
    <location>
        <begin position="371"/>
        <end position="383"/>
    </location>
</feature>
<proteinExistence type="predicted"/>
<feature type="domain" description="FZ" evidence="8">
    <location>
        <begin position="183"/>
        <end position="319"/>
    </location>
</feature>
<dbReference type="InterPro" id="IPR036790">
    <property type="entry name" value="Frizzled_dom_sf"/>
</dbReference>
<dbReference type="InterPro" id="IPR002172">
    <property type="entry name" value="LDrepeatLR_classA_rpt"/>
</dbReference>
<evidence type="ECO:0000313" key="11">
    <source>
        <dbReference type="EMBL" id="KAH9416479.1"/>
    </source>
</evidence>
<comment type="caution">
    <text evidence="4">Lacks conserved residue(s) required for the propagation of feature annotation.</text>
</comment>
<reference evidence="11 12" key="1">
    <citation type="journal article" date="2018" name="J. Allergy Clin. Immunol.">
        <title>High-quality assembly of Dermatophagoides pteronyssinus genome and transcriptome reveals a wide range of novel allergens.</title>
        <authorList>
            <person name="Liu X.Y."/>
            <person name="Yang K.Y."/>
            <person name="Wang M.Q."/>
            <person name="Kwok J.S."/>
            <person name="Zeng X."/>
            <person name="Yang Z."/>
            <person name="Xiao X.J."/>
            <person name="Lau C.P."/>
            <person name="Li Y."/>
            <person name="Huang Z.M."/>
            <person name="Ba J.G."/>
            <person name="Yim A.K."/>
            <person name="Ouyang C.Y."/>
            <person name="Ngai S.M."/>
            <person name="Chan T.F."/>
            <person name="Leung E.L."/>
            <person name="Liu L."/>
            <person name="Liu Z.G."/>
            <person name="Tsui S.K."/>
        </authorList>
    </citation>
    <scope>NUCLEOTIDE SEQUENCE [LARGE SCALE GENOMIC DNA]</scope>
    <source>
        <strain evidence="11">Derp</strain>
    </source>
</reference>
<evidence type="ECO:0008006" key="13">
    <source>
        <dbReference type="Google" id="ProtNLM"/>
    </source>
</evidence>
<evidence type="ECO:0000256" key="1">
    <source>
        <dbReference type="ARBA" id="ARBA00004162"/>
    </source>
</evidence>
<protein>
    <recommendedName>
        <fullName evidence="13">Atrial natriuretic peptide-converting enzyme-like</fullName>
    </recommendedName>
</protein>
<evidence type="ECO:0000256" key="5">
    <source>
        <dbReference type="RuleBase" id="RU363034"/>
    </source>
</evidence>
<feature type="region of interest" description="Disordered" evidence="6">
    <location>
        <begin position="89"/>
        <end position="123"/>
    </location>
</feature>
<dbReference type="EMBL" id="NJHN03000092">
    <property type="protein sequence ID" value="KAH9416479.1"/>
    <property type="molecule type" value="Genomic_DNA"/>
</dbReference>
<dbReference type="PRINTS" id="PR00722">
    <property type="entry name" value="CHYMOTRYPSIN"/>
</dbReference>
<dbReference type="InterPro" id="IPR001190">
    <property type="entry name" value="SRCR"/>
</dbReference>
<sequence>MDVNDQNNIDDEQSTQPNLSSTSNDIQINQKQFTSLNSKQQAMTTKINGGGATDDDNVGDPSIINQSTNAKIESIQLKPPSCKMASNLPPHHHIRGDDTHELENTSGADNFKSSRRSYYSDSSDRTKLPIHQRIVAYLRVKSRLLSCSLYFLVIFLSLAVLFSIAIVIYHLLTIYYHRQTISIDTDSCVPMKVTLCQKFNVQYAYTKLPNRFGQTDQSIINDKLTSTYSTILGTKCYTLLPLFLCSQLVPRCNSSGHAVPMCKQVRKGLHHSNHSTLSTQTESIHRCSFFLDIFDIEWPDEMDCDKLPDSNDPDICVGNRRSMELNQLANRHICKENGFRCDHTRCIPPNWKCDGYMDCNDSMDEKHCNECRDDQFYCSHGVCINRSNICDGKPDCPDGLRLSDSMGLNGQGKLQVWNPILGKWDEMCGEDWQVPEQSEQVCRLLGYQSSNETRLQDETSDLPRQRQFHHHQRSPKPLRFSSLLNRQEDKCRDSDTSVHIKCHHFECGRSSHFHQRRRRNTRIVGGEESYPGKWPWLVSFHGGPAEVFFCAGVLISEWWVLTAAHCIGTKNNTSGWTINLGVTRRTSSPLFVRQRQVSKLIKHPGFQMSIDYYYSDDIALVLLKDKVEFDEFLRPVCLPANSSVEVASGTKCMVIGWGKKIHDDYADYQSAIHEVEVPIVTHWKCIQWYAKQLPYHPIPTTMVCAGYEQGKKDACQGDSGGPLLCNNQDQSWFVAGIVSWGINCAQPQLPGIYTNVPKYLKWIQTTTSKHGKPISMDTS</sequence>
<evidence type="ECO:0000256" key="7">
    <source>
        <dbReference type="SAM" id="Phobius"/>
    </source>
</evidence>
<dbReference type="Proteomes" id="UP000887458">
    <property type="component" value="Unassembled WGS sequence"/>
</dbReference>
<feature type="region of interest" description="Disordered" evidence="6">
    <location>
        <begin position="454"/>
        <end position="475"/>
    </location>
</feature>
<dbReference type="CDD" id="cd00190">
    <property type="entry name" value="Tryp_SPc"/>
    <property type="match status" value="1"/>
</dbReference>
<feature type="disulfide bond" evidence="3">
    <location>
        <begin position="378"/>
        <end position="396"/>
    </location>
</feature>
<dbReference type="SUPFAM" id="SSF57424">
    <property type="entry name" value="LDL receptor-like module"/>
    <property type="match status" value="2"/>
</dbReference>
<dbReference type="PANTHER" id="PTHR24252">
    <property type="entry name" value="ACROSIN-RELATED"/>
    <property type="match status" value="1"/>
</dbReference>
<gene>
    <name evidence="11" type="ORF">DERP_012907</name>
</gene>
<dbReference type="Gene3D" id="2.40.10.10">
    <property type="entry name" value="Trypsin-like serine proteases"/>
    <property type="match status" value="1"/>
</dbReference>
<evidence type="ECO:0000256" key="3">
    <source>
        <dbReference type="PROSITE-ProRule" id="PRU00124"/>
    </source>
</evidence>
<feature type="domain" description="Peptidase S1" evidence="9">
    <location>
        <begin position="523"/>
        <end position="768"/>
    </location>
</feature>
<comment type="subcellular location">
    <subcellularLocation>
        <location evidence="1">Cell membrane</location>
        <topology evidence="1">Single-pass membrane protein</topology>
    </subcellularLocation>
</comment>
<evidence type="ECO:0000256" key="4">
    <source>
        <dbReference type="PROSITE-ProRule" id="PRU00196"/>
    </source>
</evidence>
<dbReference type="PANTHER" id="PTHR24252:SF7">
    <property type="entry name" value="HYALIN"/>
    <property type="match status" value="1"/>
</dbReference>
<reference evidence="11 12" key="2">
    <citation type="journal article" date="2022" name="Mol. Biol. Evol.">
        <title>Comparative Genomics Reveals Insights into the Divergent Evolution of Astigmatic Mites and Household Pest Adaptations.</title>
        <authorList>
            <person name="Xiong Q."/>
            <person name="Wan A.T."/>
            <person name="Liu X."/>
            <person name="Fung C.S."/>
            <person name="Xiao X."/>
            <person name="Malainual N."/>
            <person name="Hou J."/>
            <person name="Wang L."/>
            <person name="Wang M."/>
            <person name="Yang K.Y."/>
            <person name="Cui Y."/>
            <person name="Leung E.L."/>
            <person name="Nong W."/>
            <person name="Shin S.K."/>
            <person name="Au S.W."/>
            <person name="Jeong K.Y."/>
            <person name="Chew F.T."/>
            <person name="Hui J.H."/>
            <person name="Leung T.F."/>
            <person name="Tungtrongchitr A."/>
            <person name="Zhong N."/>
            <person name="Liu Z."/>
            <person name="Tsui S.K."/>
        </authorList>
    </citation>
    <scope>NUCLEOTIDE SEQUENCE [LARGE SCALE GENOMIC DNA]</scope>
    <source>
        <strain evidence="11">Derp</strain>
    </source>
</reference>
<dbReference type="SMART" id="SM00063">
    <property type="entry name" value="FRI"/>
    <property type="match status" value="1"/>
</dbReference>
<dbReference type="InterPro" id="IPR018114">
    <property type="entry name" value="TRYPSIN_HIS"/>
</dbReference>
<dbReference type="InterPro" id="IPR036055">
    <property type="entry name" value="LDL_receptor-like_sf"/>
</dbReference>
<evidence type="ECO:0000313" key="12">
    <source>
        <dbReference type="Proteomes" id="UP000887458"/>
    </source>
</evidence>
<feature type="compositionally biased region" description="Polar residues" evidence="6">
    <location>
        <begin position="14"/>
        <end position="47"/>
    </location>
</feature>
<keyword evidence="7" id="KW-0472">Membrane</keyword>
<organism evidence="11 12">
    <name type="scientific">Dermatophagoides pteronyssinus</name>
    <name type="common">European house dust mite</name>
    <dbReference type="NCBI Taxonomy" id="6956"/>
    <lineage>
        <taxon>Eukaryota</taxon>
        <taxon>Metazoa</taxon>
        <taxon>Ecdysozoa</taxon>
        <taxon>Arthropoda</taxon>
        <taxon>Chelicerata</taxon>
        <taxon>Arachnida</taxon>
        <taxon>Acari</taxon>
        <taxon>Acariformes</taxon>
        <taxon>Sarcoptiformes</taxon>
        <taxon>Astigmata</taxon>
        <taxon>Psoroptidia</taxon>
        <taxon>Analgoidea</taxon>
        <taxon>Pyroglyphidae</taxon>
        <taxon>Dermatophagoidinae</taxon>
        <taxon>Dermatophagoides</taxon>
    </lineage>
</organism>